<protein>
    <submittedName>
        <fullName evidence="3">Uncharacterized protein</fullName>
    </submittedName>
</protein>
<keyword evidence="4" id="KW-1185">Reference proteome</keyword>
<keyword evidence="3" id="KW-0614">Plasmid</keyword>
<proteinExistence type="predicted"/>
<feature type="region of interest" description="Disordered" evidence="1">
    <location>
        <begin position="1"/>
        <end position="20"/>
    </location>
</feature>
<evidence type="ECO:0000256" key="2">
    <source>
        <dbReference type="SAM" id="Phobius"/>
    </source>
</evidence>
<sequence length="155" mass="17102">MKDNSLRSAPELTHQPGEPGYTHDLYQLLKRLHLRDEHEPPIAPGVMRDWYDLKSEHIGKLPLRDRHVHQLALTPRATLGGFELSSYAAGLATTVCAGIFFGYIQDLGDTGIAGGVLLGSLVMALVNRRAYEAQQRAHAQLGLPAPTDRYTGMNF</sequence>
<dbReference type="KEGG" id="dfc:DFI_18825"/>
<name>A0A221T2Y3_9DEIO</name>
<evidence type="ECO:0000313" key="3">
    <source>
        <dbReference type="EMBL" id="ASN83253.1"/>
    </source>
</evidence>
<evidence type="ECO:0000313" key="4">
    <source>
        <dbReference type="Proteomes" id="UP000259030"/>
    </source>
</evidence>
<organism evidence="3 4">
    <name type="scientific">Deinococcus ficus</name>
    <dbReference type="NCBI Taxonomy" id="317577"/>
    <lineage>
        <taxon>Bacteria</taxon>
        <taxon>Thermotogati</taxon>
        <taxon>Deinococcota</taxon>
        <taxon>Deinococci</taxon>
        <taxon>Deinococcales</taxon>
        <taxon>Deinococcaceae</taxon>
        <taxon>Deinococcus</taxon>
    </lineage>
</organism>
<dbReference type="Proteomes" id="UP000259030">
    <property type="component" value="Plasmid pDFI3"/>
</dbReference>
<reference evidence="3 4" key="1">
    <citation type="submission" date="2017-05" db="EMBL/GenBank/DDBJ databases">
        <title>The complete genome sequence of Deinococcus ficus isolated from the rhizosphere of the Ficus religiosa L. in Taiwan.</title>
        <authorList>
            <person name="Wu K.-M."/>
            <person name="Liao T.-L."/>
            <person name="Liu Y.-M."/>
            <person name="Young C.-C."/>
            <person name="Tsai S.-F."/>
        </authorList>
    </citation>
    <scope>NUCLEOTIDE SEQUENCE [LARGE SCALE GENOMIC DNA]</scope>
    <source>
        <strain evidence="3 4">CC-FR2-10</strain>
        <plasmid evidence="4">pdfi3</plasmid>
    </source>
</reference>
<dbReference type="RefSeq" id="WP_027462696.1">
    <property type="nucleotide sequence ID" value="NZ_CP021084.1"/>
</dbReference>
<keyword evidence="2" id="KW-1133">Transmembrane helix</keyword>
<dbReference type="AlphaFoldDB" id="A0A221T2Y3"/>
<feature type="transmembrane region" description="Helical" evidence="2">
    <location>
        <begin position="84"/>
        <end position="104"/>
    </location>
</feature>
<feature type="transmembrane region" description="Helical" evidence="2">
    <location>
        <begin position="110"/>
        <end position="126"/>
    </location>
</feature>
<accession>A0A221T2Y3</accession>
<geneLocation type="plasmid" evidence="4">
    <name>pdfi3</name>
</geneLocation>
<dbReference type="EMBL" id="CP021084">
    <property type="protein sequence ID" value="ASN83253.1"/>
    <property type="molecule type" value="Genomic_DNA"/>
</dbReference>
<evidence type="ECO:0000256" key="1">
    <source>
        <dbReference type="SAM" id="MobiDB-lite"/>
    </source>
</evidence>
<keyword evidence="2" id="KW-0812">Transmembrane</keyword>
<keyword evidence="2" id="KW-0472">Membrane</keyword>
<gene>
    <name evidence="3" type="ORF">DFI_18825</name>
</gene>